<reference evidence="4" key="1">
    <citation type="submission" date="2017-04" db="EMBL/GenBank/DDBJ databases">
        <title>Function of individual gut microbiota members based on whole genome sequencing of pure cultures obtained from chicken caecum.</title>
        <authorList>
            <person name="Medvecky M."/>
            <person name="Cejkova D."/>
            <person name="Polansky O."/>
            <person name="Karasova D."/>
            <person name="Kubasova T."/>
            <person name="Cizek A."/>
            <person name="Rychlik I."/>
        </authorList>
    </citation>
    <scope>NUCLEOTIDE SEQUENCE [LARGE SCALE GENOMIC DNA]</scope>
    <source>
        <strain evidence="4">An101</strain>
    </source>
</reference>
<protein>
    <submittedName>
        <fullName evidence="3">Uncharacterized protein</fullName>
    </submittedName>
</protein>
<gene>
    <name evidence="3" type="ORF">B5E44_09770</name>
</gene>
<feature type="region of interest" description="Disordered" evidence="2">
    <location>
        <begin position="126"/>
        <end position="153"/>
    </location>
</feature>
<proteinExistence type="predicted"/>
<comment type="caution">
    <text evidence="3">The sequence shown here is derived from an EMBL/GenBank/DDBJ whole genome shotgun (WGS) entry which is preliminary data.</text>
</comment>
<feature type="coiled-coil region" evidence="1">
    <location>
        <begin position="71"/>
        <end position="112"/>
    </location>
</feature>
<dbReference type="Proteomes" id="UP000195859">
    <property type="component" value="Unassembled WGS sequence"/>
</dbReference>
<sequence length="165" mass="19063">MKQDRKLLTQTEIARKLSVSKGNLSKWIKKENVSPVAEEGNKKLFDETLINKYKEAHKPSEINKSKSFSTVEFLQEQLKQKQEENNELKARVKELEDQLKDQNSEVISLAHEFSKLADQAQQLNLADKQPKQLEEKGEEVSPEVSEKKQETKESKGFFARIFGKD</sequence>
<dbReference type="EMBL" id="NFLZ01000041">
    <property type="protein sequence ID" value="OUQ74441.1"/>
    <property type="molecule type" value="Genomic_DNA"/>
</dbReference>
<accession>A0A1Y4VWU8</accession>
<evidence type="ECO:0000256" key="2">
    <source>
        <dbReference type="SAM" id="MobiDB-lite"/>
    </source>
</evidence>
<evidence type="ECO:0000256" key="1">
    <source>
        <dbReference type="SAM" id="Coils"/>
    </source>
</evidence>
<organism evidence="3 4">
    <name type="scientific">Lactobacillus gallinarum</name>
    <dbReference type="NCBI Taxonomy" id="52242"/>
    <lineage>
        <taxon>Bacteria</taxon>
        <taxon>Bacillati</taxon>
        <taxon>Bacillota</taxon>
        <taxon>Bacilli</taxon>
        <taxon>Lactobacillales</taxon>
        <taxon>Lactobacillaceae</taxon>
        <taxon>Lactobacillus</taxon>
    </lineage>
</organism>
<dbReference type="AlphaFoldDB" id="A0A1Y4VWU8"/>
<keyword evidence="1" id="KW-0175">Coiled coil</keyword>
<name>A0A1Y4VWU8_9LACO</name>
<dbReference type="RefSeq" id="WP_087301220.1">
    <property type="nucleotide sequence ID" value="NZ_NFLZ01000041.1"/>
</dbReference>
<evidence type="ECO:0000313" key="3">
    <source>
        <dbReference type="EMBL" id="OUQ74441.1"/>
    </source>
</evidence>
<evidence type="ECO:0000313" key="4">
    <source>
        <dbReference type="Proteomes" id="UP000195859"/>
    </source>
</evidence>
<feature type="compositionally biased region" description="Basic and acidic residues" evidence="2">
    <location>
        <begin position="128"/>
        <end position="153"/>
    </location>
</feature>